<evidence type="ECO:0000313" key="4">
    <source>
        <dbReference type="EMBL" id="TDR20405.1"/>
    </source>
</evidence>
<dbReference type="Gene3D" id="3.30.70.1070">
    <property type="entry name" value="Sporulation related repeat"/>
    <property type="match status" value="1"/>
</dbReference>
<feature type="region of interest" description="Disordered" evidence="1">
    <location>
        <begin position="125"/>
        <end position="153"/>
    </location>
</feature>
<dbReference type="PROSITE" id="PS51724">
    <property type="entry name" value="SPOR"/>
    <property type="match status" value="1"/>
</dbReference>
<dbReference type="InterPro" id="IPR007730">
    <property type="entry name" value="SPOR-like_dom"/>
</dbReference>
<dbReference type="Pfam" id="PF05036">
    <property type="entry name" value="SPOR"/>
    <property type="match status" value="1"/>
</dbReference>
<evidence type="ECO:0000256" key="2">
    <source>
        <dbReference type="SAM" id="SignalP"/>
    </source>
</evidence>
<gene>
    <name evidence="4" type="ORF">C8D91_1377</name>
</gene>
<proteinExistence type="predicted"/>
<keyword evidence="2" id="KW-0732">Signal</keyword>
<dbReference type="InterPro" id="IPR036680">
    <property type="entry name" value="SPOR-like_sf"/>
</dbReference>
<dbReference type="EMBL" id="SNZB01000003">
    <property type="protein sequence ID" value="TDR20405.1"/>
    <property type="molecule type" value="Genomic_DNA"/>
</dbReference>
<dbReference type="GO" id="GO:0042834">
    <property type="term" value="F:peptidoglycan binding"/>
    <property type="evidence" value="ECO:0007669"/>
    <property type="project" value="InterPro"/>
</dbReference>
<feature type="compositionally biased region" description="Polar residues" evidence="1">
    <location>
        <begin position="139"/>
        <end position="151"/>
    </location>
</feature>
<dbReference type="Proteomes" id="UP000295724">
    <property type="component" value="Unassembled WGS sequence"/>
</dbReference>
<comment type="caution">
    <text evidence="4">The sequence shown here is derived from an EMBL/GenBank/DDBJ whole genome shotgun (WGS) entry which is preliminary data.</text>
</comment>
<protein>
    <submittedName>
        <fullName evidence="4">Sporulation related protein</fullName>
    </submittedName>
</protein>
<name>A0A4R6XLC2_9GAMM</name>
<dbReference type="RefSeq" id="WP_099018256.1">
    <property type="nucleotide sequence ID" value="NZ_NIHB01000001.1"/>
</dbReference>
<sequence length="261" mass="28736">MTNDQLIKFKLLTTTLLLMFVAGSDAQSDPSDTPENANETNIICYAAKSKWVCAPADEKERAQEKAMKLALGESEQNRFTNENSQAVEIQTIESNNIGQQVETYEDPLQSSIKDFIPREDAIAPSKSAELNEPAAQSAVPDSSEQPTNAQDTSTVTTTIVPSVTPSADFSQWQSQFADYWTFQVIGTSNRHHLAEFIAQHGLAQTDHSIVKTQVNGADWWVVLSGIYLSRDQALSQRDTLPTALSTNAWVRQIKSIVGQAD</sequence>
<dbReference type="AlphaFoldDB" id="A0A4R6XLC2"/>
<evidence type="ECO:0000256" key="1">
    <source>
        <dbReference type="SAM" id="MobiDB-lite"/>
    </source>
</evidence>
<reference evidence="4 5" key="1">
    <citation type="submission" date="2019-03" db="EMBL/GenBank/DDBJ databases">
        <title>Genomic Encyclopedia of Type Strains, Phase IV (KMG-IV): sequencing the most valuable type-strain genomes for metagenomic binning, comparative biology and taxonomic classification.</title>
        <authorList>
            <person name="Goeker M."/>
        </authorList>
    </citation>
    <scope>NUCLEOTIDE SEQUENCE [LARGE SCALE GENOMIC DNA]</scope>
    <source>
        <strain evidence="4 5">DSM 25488</strain>
    </source>
</reference>
<feature type="chain" id="PRO_5020256576" evidence="2">
    <location>
        <begin position="27"/>
        <end position="261"/>
    </location>
</feature>
<feature type="signal peptide" evidence="2">
    <location>
        <begin position="1"/>
        <end position="26"/>
    </location>
</feature>
<dbReference type="OrthoDB" id="6198385at2"/>
<keyword evidence="5" id="KW-1185">Reference proteome</keyword>
<accession>A0A4R6XLC2</accession>
<organism evidence="4 5">
    <name type="scientific">Marinicella litoralis</name>
    <dbReference type="NCBI Taxonomy" id="644220"/>
    <lineage>
        <taxon>Bacteria</taxon>
        <taxon>Pseudomonadati</taxon>
        <taxon>Pseudomonadota</taxon>
        <taxon>Gammaproteobacteria</taxon>
        <taxon>Lysobacterales</taxon>
        <taxon>Marinicellaceae</taxon>
        <taxon>Marinicella</taxon>
    </lineage>
</organism>
<evidence type="ECO:0000259" key="3">
    <source>
        <dbReference type="PROSITE" id="PS51724"/>
    </source>
</evidence>
<evidence type="ECO:0000313" key="5">
    <source>
        <dbReference type="Proteomes" id="UP000295724"/>
    </source>
</evidence>
<feature type="domain" description="SPOR" evidence="3">
    <location>
        <begin position="174"/>
        <end position="253"/>
    </location>
</feature>